<evidence type="ECO:0000256" key="2">
    <source>
        <dbReference type="ARBA" id="ARBA00023125"/>
    </source>
</evidence>
<evidence type="ECO:0000259" key="4">
    <source>
        <dbReference type="PROSITE" id="PS50995"/>
    </source>
</evidence>
<dbReference type="InterPro" id="IPR000835">
    <property type="entry name" value="HTH_MarR-typ"/>
</dbReference>
<dbReference type="EMBL" id="JAUSUO010000002">
    <property type="protein sequence ID" value="MDQ0342802.1"/>
    <property type="molecule type" value="Genomic_DNA"/>
</dbReference>
<evidence type="ECO:0000256" key="3">
    <source>
        <dbReference type="ARBA" id="ARBA00023163"/>
    </source>
</evidence>
<dbReference type="InterPro" id="IPR036390">
    <property type="entry name" value="WH_DNA-bd_sf"/>
</dbReference>
<evidence type="ECO:0000313" key="6">
    <source>
        <dbReference type="Proteomes" id="UP001232343"/>
    </source>
</evidence>
<dbReference type="SMART" id="SM00347">
    <property type="entry name" value="HTH_MARR"/>
    <property type="match status" value="1"/>
</dbReference>
<feature type="domain" description="HTH marR-type" evidence="4">
    <location>
        <begin position="1"/>
        <end position="139"/>
    </location>
</feature>
<keyword evidence="1" id="KW-0805">Transcription regulation</keyword>
<gene>
    <name evidence="5" type="ORF">J2S14_001614</name>
</gene>
<dbReference type="Proteomes" id="UP001232343">
    <property type="component" value="Unassembled WGS sequence"/>
</dbReference>
<reference evidence="5 6" key="1">
    <citation type="submission" date="2023-07" db="EMBL/GenBank/DDBJ databases">
        <title>Genomic Encyclopedia of Type Strains, Phase IV (KMG-IV): sequencing the most valuable type-strain genomes for metagenomic binning, comparative biology and taxonomic classification.</title>
        <authorList>
            <person name="Goeker M."/>
        </authorList>
    </citation>
    <scope>NUCLEOTIDE SEQUENCE [LARGE SCALE GENOMIC DNA]</scope>
    <source>
        <strain evidence="5 6">DSM 27848</strain>
    </source>
</reference>
<name>A0ABU0D320_9BACI</name>
<dbReference type="PANTHER" id="PTHR42756">
    <property type="entry name" value="TRANSCRIPTIONAL REGULATOR, MARR"/>
    <property type="match status" value="1"/>
</dbReference>
<evidence type="ECO:0000256" key="1">
    <source>
        <dbReference type="ARBA" id="ARBA00023015"/>
    </source>
</evidence>
<dbReference type="Pfam" id="PF01047">
    <property type="entry name" value="MarR"/>
    <property type="match status" value="1"/>
</dbReference>
<sequence length="146" mass="17320">MDLKKILLEANQFSEEIKSVFINEYKKILDEHDLSSKQSLVLNILHKRKKLTMNEIAGIINATPSAASQFIRKLEKQQYVKREVNIDNRREVFVLLDNKGDDFYKELKAVDEMVLEKYFLQLSKEDLLKYHEILKKLHEIVVKQEK</sequence>
<dbReference type="SUPFAM" id="SSF46785">
    <property type="entry name" value="Winged helix' DNA-binding domain"/>
    <property type="match status" value="1"/>
</dbReference>
<organism evidence="5 6">
    <name type="scientific">Lederbergia wuyishanensis</name>
    <dbReference type="NCBI Taxonomy" id="1347903"/>
    <lineage>
        <taxon>Bacteria</taxon>
        <taxon>Bacillati</taxon>
        <taxon>Bacillota</taxon>
        <taxon>Bacilli</taxon>
        <taxon>Bacillales</taxon>
        <taxon>Bacillaceae</taxon>
        <taxon>Lederbergia</taxon>
    </lineage>
</organism>
<dbReference type="InterPro" id="IPR036388">
    <property type="entry name" value="WH-like_DNA-bd_sf"/>
</dbReference>
<accession>A0ABU0D320</accession>
<protein>
    <submittedName>
        <fullName evidence="5">DNA-binding MarR family transcriptional regulator</fullName>
    </submittedName>
</protein>
<comment type="caution">
    <text evidence="5">The sequence shown here is derived from an EMBL/GenBank/DDBJ whole genome shotgun (WGS) entry which is preliminary data.</text>
</comment>
<dbReference type="PANTHER" id="PTHR42756:SF1">
    <property type="entry name" value="TRANSCRIPTIONAL REPRESSOR OF EMRAB OPERON"/>
    <property type="match status" value="1"/>
</dbReference>
<proteinExistence type="predicted"/>
<evidence type="ECO:0000313" key="5">
    <source>
        <dbReference type="EMBL" id="MDQ0342802.1"/>
    </source>
</evidence>
<dbReference type="RefSeq" id="WP_244680666.1">
    <property type="nucleotide sequence ID" value="NZ_JALIRM010000002.1"/>
</dbReference>
<dbReference type="PROSITE" id="PS50995">
    <property type="entry name" value="HTH_MARR_2"/>
    <property type="match status" value="1"/>
</dbReference>
<keyword evidence="3" id="KW-0804">Transcription</keyword>
<keyword evidence="6" id="KW-1185">Reference proteome</keyword>
<dbReference type="GO" id="GO:0003677">
    <property type="term" value="F:DNA binding"/>
    <property type="evidence" value="ECO:0007669"/>
    <property type="project" value="UniProtKB-KW"/>
</dbReference>
<dbReference type="Gene3D" id="1.10.10.10">
    <property type="entry name" value="Winged helix-like DNA-binding domain superfamily/Winged helix DNA-binding domain"/>
    <property type="match status" value="1"/>
</dbReference>
<keyword evidence="2 5" id="KW-0238">DNA-binding</keyword>